<organism evidence="1 2">
    <name type="scientific">Halorubrum pallidum</name>
    <dbReference type="NCBI Taxonomy" id="1526114"/>
    <lineage>
        <taxon>Archaea</taxon>
        <taxon>Methanobacteriati</taxon>
        <taxon>Methanobacteriota</taxon>
        <taxon>Stenosarchaea group</taxon>
        <taxon>Halobacteria</taxon>
        <taxon>Halobacteriales</taxon>
        <taxon>Haloferacaceae</taxon>
        <taxon>Halorubrum</taxon>
    </lineage>
</organism>
<dbReference type="EMBL" id="JBHSWT010000639">
    <property type="protein sequence ID" value="MFC6772101.1"/>
    <property type="molecule type" value="Genomic_DNA"/>
</dbReference>
<protein>
    <submittedName>
        <fullName evidence="1">Uncharacterized protein</fullName>
    </submittedName>
</protein>
<proteinExistence type="predicted"/>
<accession>A0ABD5T7C8</accession>
<sequence length="42" mass="4900">MYHETSSSRIMRRLTTLFPSEFLEEHAEELGVVERDLPCFAA</sequence>
<name>A0ABD5T7C8_9EURY</name>
<evidence type="ECO:0000313" key="2">
    <source>
        <dbReference type="Proteomes" id="UP001596274"/>
    </source>
</evidence>
<comment type="caution">
    <text evidence="1">The sequence shown here is derived from an EMBL/GenBank/DDBJ whole genome shotgun (WGS) entry which is preliminary data.</text>
</comment>
<evidence type="ECO:0000313" key="1">
    <source>
        <dbReference type="EMBL" id="MFC6772101.1"/>
    </source>
</evidence>
<keyword evidence="2" id="KW-1185">Reference proteome</keyword>
<reference evidence="1 2" key="1">
    <citation type="journal article" date="2019" name="Int. J. Syst. Evol. Microbiol.">
        <title>The Global Catalogue of Microorganisms (GCM) 10K type strain sequencing project: providing services to taxonomists for standard genome sequencing and annotation.</title>
        <authorList>
            <consortium name="The Broad Institute Genomics Platform"/>
            <consortium name="The Broad Institute Genome Sequencing Center for Infectious Disease"/>
            <person name="Wu L."/>
            <person name="Ma J."/>
        </authorList>
    </citation>
    <scope>NUCLEOTIDE SEQUENCE [LARGE SCALE GENOMIC DNA]</scope>
    <source>
        <strain evidence="1 2">PJ61</strain>
    </source>
</reference>
<gene>
    <name evidence="1" type="ORF">ACFQDD_11345</name>
</gene>
<dbReference type="Proteomes" id="UP001596274">
    <property type="component" value="Unassembled WGS sequence"/>
</dbReference>
<dbReference type="AlphaFoldDB" id="A0ABD5T7C8"/>